<name>A0ABQ1LNA3_9BACT</name>
<accession>A0ABQ1LNA3</accession>
<dbReference type="SUPFAM" id="SSF49464">
    <property type="entry name" value="Carboxypeptidase regulatory domain-like"/>
    <property type="match status" value="1"/>
</dbReference>
<dbReference type="Proteomes" id="UP000636010">
    <property type="component" value="Unassembled WGS sequence"/>
</dbReference>
<evidence type="ECO:0000313" key="1">
    <source>
        <dbReference type="EMBL" id="GGC27391.1"/>
    </source>
</evidence>
<dbReference type="RefSeq" id="WP_188461051.1">
    <property type="nucleotide sequence ID" value="NZ_BAABHU010000003.1"/>
</dbReference>
<proteinExistence type="predicted"/>
<dbReference type="InterPro" id="IPR008969">
    <property type="entry name" value="CarboxyPept-like_regulatory"/>
</dbReference>
<organism evidence="1 2">
    <name type="scientific">Marivirga lumbricoides</name>
    <dbReference type="NCBI Taxonomy" id="1046115"/>
    <lineage>
        <taxon>Bacteria</taxon>
        <taxon>Pseudomonadati</taxon>
        <taxon>Bacteroidota</taxon>
        <taxon>Cytophagia</taxon>
        <taxon>Cytophagales</taxon>
        <taxon>Marivirgaceae</taxon>
        <taxon>Marivirga</taxon>
    </lineage>
</organism>
<dbReference type="Gene3D" id="2.60.40.1120">
    <property type="entry name" value="Carboxypeptidase-like, regulatory domain"/>
    <property type="match status" value="1"/>
</dbReference>
<reference evidence="2" key="1">
    <citation type="journal article" date="2019" name="Int. J. Syst. Evol. Microbiol.">
        <title>The Global Catalogue of Microorganisms (GCM) 10K type strain sequencing project: providing services to taxonomists for standard genome sequencing and annotation.</title>
        <authorList>
            <consortium name="The Broad Institute Genomics Platform"/>
            <consortium name="The Broad Institute Genome Sequencing Center for Infectious Disease"/>
            <person name="Wu L."/>
            <person name="Ma J."/>
        </authorList>
    </citation>
    <scope>NUCLEOTIDE SEQUENCE [LARGE SCALE GENOMIC DNA]</scope>
    <source>
        <strain evidence="2">CGMCC 1.10832</strain>
    </source>
</reference>
<gene>
    <name evidence="1" type="ORF">GCM10011506_11020</name>
</gene>
<dbReference type="EMBL" id="BMEC01000003">
    <property type="protein sequence ID" value="GGC27391.1"/>
    <property type="molecule type" value="Genomic_DNA"/>
</dbReference>
<keyword evidence="2" id="KW-1185">Reference proteome</keyword>
<evidence type="ECO:0000313" key="2">
    <source>
        <dbReference type="Proteomes" id="UP000636010"/>
    </source>
</evidence>
<dbReference type="Pfam" id="PF13715">
    <property type="entry name" value="CarbopepD_reg_2"/>
    <property type="match status" value="1"/>
</dbReference>
<sequence length="888" mass="102119">MKHIYLLIIIFLLFSQSLFSNGIRGVIYDNEGQPLPYATIYVEELGTGTAANQEAYYELNLKPGKYTLQYKFVGFETVIKKVEIGQSFLQQDVYLEKQTLLLNEVTTTAKATDPANWMMRKAIAKSSYHRQLIDAYSGKVYVKGKGRVTSIPFYLRSVLKNEGIDTSTMIITESVSKVKYKRPNQFSEEVISVYASKENDFNASPMRFISGSFYQDEIAASISPLSSKAFQYYEFKHLGAFMDGGFLVNKIKVTPKVKAPNVFEGTIQLVEEDWALYSVDVSTQIELGIEVRIRQIYQNINQLAWMPISYQFDIEGKLMGVSFEFKYLASVADYTITLNPALPNKIEVLSKEEAKETSNKEVAQSVSELKESSNSKSVKVEAEELADLMKDYQKNQNDSLSKLDVVGVYNYKIDSGAYNQDSLFWQQVRPIPLSKSEIRGYAKIDSINIINDEENKKDSLKEASRSTFEFSDILFGGRYPFGEKKDWSFIIYNALLSTQFNTVEGLNVDYSIGLRKNFKFKVDSADMMQSDYMLIKPPFILIKPTMRYAVARKKFTGKLLGKYQFKKGNISLQGGRYVNQFNDLPAITPLINTSFTLMWEQNFMKLYEKDFVELKFENNFSHKWRISGSVEFENRYRLLNNTDYTFIDWERGLTPNLPINVEPIEEFDGQEALTADFKVTYIPNIKYVINNGRKFPITDKSPILSLAYFKGIKGLANSDVDFDRIEFEFKDDYEIGAKGTTYFSMRAGAFLNNNSLGFMDFAHFPGNRAFITQLDPVQSFRLLNYYLYSTDDYYLQTFLFHRFRKFLITQIPATRFMGLKESFFVNYLNTKQSNNYTELGYSLDGILKFFRIEIATNYEDFKYKGIGFRVGIATTLGGSISIETNKDE</sequence>
<protein>
    <recommendedName>
        <fullName evidence="3">Membrane receptor RagA</fullName>
    </recommendedName>
</protein>
<dbReference type="Pfam" id="PF18939">
    <property type="entry name" value="DUF5686"/>
    <property type="match status" value="1"/>
</dbReference>
<evidence type="ECO:0008006" key="3">
    <source>
        <dbReference type="Google" id="ProtNLM"/>
    </source>
</evidence>
<dbReference type="InterPro" id="IPR043741">
    <property type="entry name" value="DUF5686"/>
</dbReference>
<comment type="caution">
    <text evidence="1">The sequence shown here is derived from an EMBL/GenBank/DDBJ whole genome shotgun (WGS) entry which is preliminary data.</text>
</comment>